<keyword evidence="3" id="KW-1185">Reference proteome</keyword>
<dbReference type="NCBIfam" id="TIGR03579">
    <property type="entry name" value="EF_0833"/>
    <property type="match status" value="1"/>
</dbReference>
<proteinExistence type="predicted"/>
<sequence>MTNQQETMNEELYNKNFWYADWSFPIFVALLSAGIFAGTHMYFQYHIGAFNDVAIVAMLEAGIQGAGYGAAAAFGASFLFARILEGSLVGILDIGGSLQTGIGIGVPALLLGAGITAPVESFALSLITGGLLGIIIGYVIIGIRKFTVGQSNSTFGADIMMGAGNASGRFLGPLIVISAASASIPIGVGSIIGAAIFYAWKKPVAGGAILGAMLLGAFFPISLD</sequence>
<feature type="transmembrane region" description="Helical" evidence="1">
    <location>
        <begin position="63"/>
        <end position="84"/>
    </location>
</feature>
<feature type="transmembrane region" description="Helical" evidence="1">
    <location>
        <begin position="122"/>
        <end position="141"/>
    </location>
</feature>
<reference evidence="2" key="1">
    <citation type="submission" date="2022-08" db="EMBL/GenBank/DDBJ databases">
        <title>Draft genome sequence of Lysinibacillus sp. strain KH24.</title>
        <authorList>
            <person name="Kanbe H."/>
            <person name="Itoh H."/>
        </authorList>
    </citation>
    <scope>NUCLEOTIDE SEQUENCE</scope>
    <source>
        <strain evidence="2">KH24</strain>
    </source>
</reference>
<evidence type="ECO:0000313" key="2">
    <source>
        <dbReference type="EMBL" id="GLC86922.1"/>
    </source>
</evidence>
<dbReference type="EMBL" id="BRZA01000001">
    <property type="protein sequence ID" value="GLC86922.1"/>
    <property type="molecule type" value="Genomic_DNA"/>
</dbReference>
<feature type="transmembrane region" description="Helical" evidence="1">
    <location>
        <begin position="170"/>
        <end position="198"/>
    </location>
</feature>
<dbReference type="Proteomes" id="UP001065593">
    <property type="component" value="Unassembled WGS sequence"/>
</dbReference>
<feature type="transmembrane region" description="Helical" evidence="1">
    <location>
        <begin position="96"/>
        <end position="116"/>
    </location>
</feature>
<evidence type="ECO:0000256" key="1">
    <source>
        <dbReference type="SAM" id="Phobius"/>
    </source>
</evidence>
<comment type="caution">
    <text evidence="2">The sequence shown here is derived from an EMBL/GenBank/DDBJ whole genome shotgun (WGS) entry which is preliminary data.</text>
</comment>
<dbReference type="RefSeq" id="WP_264986658.1">
    <property type="nucleotide sequence ID" value="NZ_BRZA01000001.1"/>
</dbReference>
<dbReference type="InterPro" id="IPR025456">
    <property type="entry name" value="DUF4310"/>
</dbReference>
<dbReference type="Pfam" id="PF14187">
    <property type="entry name" value="DUF4310"/>
    <property type="match status" value="1"/>
</dbReference>
<feature type="transmembrane region" description="Helical" evidence="1">
    <location>
        <begin position="22"/>
        <end position="43"/>
    </location>
</feature>
<organism evidence="2 3">
    <name type="scientific">Lysinibacillus piscis</name>
    <dbReference type="NCBI Taxonomy" id="2518931"/>
    <lineage>
        <taxon>Bacteria</taxon>
        <taxon>Bacillati</taxon>
        <taxon>Bacillota</taxon>
        <taxon>Bacilli</taxon>
        <taxon>Bacillales</taxon>
        <taxon>Bacillaceae</taxon>
        <taxon>Lysinibacillus</taxon>
    </lineage>
</organism>
<name>A0ABQ5NEU4_9BACI</name>
<accession>A0ABQ5NEU4</accession>
<keyword evidence="1" id="KW-0812">Transmembrane</keyword>
<keyword evidence="1" id="KW-0472">Membrane</keyword>
<feature type="transmembrane region" description="Helical" evidence="1">
    <location>
        <begin position="204"/>
        <end position="223"/>
    </location>
</feature>
<keyword evidence="1" id="KW-1133">Transmembrane helix</keyword>
<gene>
    <name evidence="2" type="ORF">LYSBPC_00490</name>
</gene>
<evidence type="ECO:0000313" key="3">
    <source>
        <dbReference type="Proteomes" id="UP001065593"/>
    </source>
</evidence>
<protein>
    <submittedName>
        <fullName evidence="2">Membrane protein</fullName>
    </submittedName>
</protein>